<dbReference type="AlphaFoldDB" id="B2TLP8"/>
<dbReference type="HOGENOM" id="CLU_144095_0_0_9"/>
<feature type="domain" description="Cyclic nucleotide-binding" evidence="1">
    <location>
        <begin position="28"/>
        <end position="81"/>
    </location>
</feature>
<dbReference type="KEGG" id="cbk:CLL_A2149"/>
<dbReference type="PATRIC" id="fig|935198.13.peg.2104"/>
<accession>B2TLP8</accession>
<reference evidence="2" key="2">
    <citation type="submission" date="2009-08" db="EMBL/GenBank/DDBJ databases">
        <authorList>
            <person name="Shrivastava S."/>
            <person name="Brinkac L.M."/>
            <person name="Dodson R.J."/>
            <person name="Harkins D.M."/>
            <person name="Durkin A.S."/>
            <person name="Sutton G."/>
        </authorList>
    </citation>
    <scope>NUCLEOTIDE SEQUENCE</scope>
    <source>
        <strain evidence="2">Eklund 17B</strain>
    </source>
</reference>
<dbReference type="PROSITE" id="PS50042">
    <property type="entry name" value="CNMP_BINDING_3"/>
    <property type="match status" value="1"/>
</dbReference>
<evidence type="ECO:0000259" key="1">
    <source>
        <dbReference type="PROSITE" id="PS50042"/>
    </source>
</evidence>
<reference evidence="2" key="1">
    <citation type="submission" date="2009-06" db="EMBL/GenBank/DDBJ databases">
        <authorList>
            <consortium name="US DOE Joint Genome Institute (JGI-PGF)"/>
            <person name="Lucas S."/>
            <person name="Copeland A."/>
            <person name="Lapidus A."/>
            <person name="Glavina del Rio T."/>
            <person name="Dalin E."/>
            <person name="Tice H."/>
            <person name="Bruce D."/>
            <person name="Goodwin L."/>
            <person name="Pitluck S."/>
            <person name="Kyrpides N."/>
            <person name="Mavromatis K."/>
            <person name="Ivanova N."/>
            <person name="Saunders E."/>
            <person name="Brettin T."/>
            <person name="Detter J.C."/>
            <person name="Han C."/>
            <person name="Larimer F."/>
            <person name="Land M."/>
            <person name="Hauser L."/>
            <person name="Markowitz V."/>
            <person name="Cheng J.-F."/>
            <person name="Hugenholtz P."/>
            <person name="Woyke T."/>
            <person name="Wu D."/>
            <person name="Gronow S."/>
            <person name="Klenk H.-P."/>
            <person name="Eisen J.A."/>
        </authorList>
    </citation>
    <scope>NUCLEOTIDE SEQUENCE</scope>
    <source>
        <strain evidence="2">Eklund 17B</strain>
    </source>
</reference>
<evidence type="ECO:0000313" key="2">
    <source>
        <dbReference type="EMBL" id="ACD23992.1"/>
    </source>
</evidence>
<gene>
    <name evidence="2" type="ordered locus">CLL_A2149</name>
</gene>
<name>B2TLP8_CLOBB</name>
<organism evidence="2">
    <name type="scientific">Clostridium botulinum (strain Eklund 17B / Type B)</name>
    <dbReference type="NCBI Taxonomy" id="935198"/>
    <lineage>
        <taxon>Bacteria</taxon>
        <taxon>Bacillati</taxon>
        <taxon>Bacillota</taxon>
        <taxon>Clostridia</taxon>
        <taxon>Eubacteriales</taxon>
        <taxon>Clostridiaceae</taxon>
        <taxon>Clostridium</taxon>
    </lineage>
</organism>
<protein>
    <recommendedName>
        <fullName evidence="1">Cyclic nucleotide-binding domain-containing protein</fullName>
    </recommendedName>
</protein>
<sequence>MDEFKNCIIEYLIPRLMRNKELIINLKYEDNALDSIVLDGQKEDFFLSISEKEIDIYWFNEHFIFSKYRSTLTSEDTFGEIIYERELYKISNQKYMDLILSFMNVLVGSLFIKKEEINRSEQLMWDNKKSYIIYLNNKNITKNETTIGNVKFIINKSKR</sequence>
<proteinExistence type="predicted"/>
<dbReference type="InterPro" id="IPR000595">
    <property type="entry name" value="cNMP-bd_dom"/>
</dbReference>
<dbReference type="EMBL" id="CP001056">
    <property type="protein sequence ID" value="ACD23992.1"/>
    <property type="molecule type" value="Genomic_DNA"/>
</dbReference>
<accession>U4PGX5</accession>